<dbReference type="Proteomes" id="UP000291469">
    <property type="component" value="Chromosome"/>
</dbReference>
<keyword evidence="8" id="KW-1185">Reference proteome</keyword>
<dbReference type="PANTHER" id="PTHR43649">
    <property type="entry name" value="ARABINOSE-BINDING PROTEIN-RELATED"/>
    <property type="match status" value="1"/>
</dbReference>
<evidence type="ECO:0000256" key="2">
    <source>
        <dbReference type="ARBA" id="ARBA00008520"/>
    </source>
</evidence>
<comment type="subcellular location">
    <subcellularLocation>
        <location evidence="1">Cell envelope</location>
    </subcellularLocation>
</comment>
<reference evidence="7 8" key="1">
    <citation type="submission" date="2019-01" db="EMBL/GenBank/DDBJ databases">
        <title>Egibacter rhizosphaerae EGI 80759T.</title>
        <authorList>
            <person name="Chen D.-D."/>
            <person name="Tian Y."/>
            <person name="Jiao J.-Y."/>
            <person name="Zhang X.-T."/>
            <person name="Zhang Y.-G."/>
            <person name="Zhang Y."/>
            <person name="Xiao M."/>
            <person name="Shu W.-S."/>
            <person name="Li W.-J."/>
        </authorList>
    </citation>
    <scope>NUCLEOTIDE SEQUENCE [LARGE SCALE GENOMIC DNA]</scope>
    <source>
        <strain evidence="7 8">EGI 80759</strain>
    </source>
</reference>
<dbReference type="KEGG" id="erz:ER308_20445"/>
<dbReference type="EMBL" id="CP036402">
    <property type="protein sequence ID" value="QBI21702.1"/>
    <property type="molecule type" value="Genomic_DNA"/>
</dbReference>
<dbReference type="InterPro" id="IPR006059">
    <property type="entry name" value="SBP"/>
</dbReference>
<evidence type="ECO:0000256" key="6">
    <source>
        <dbReference type="SAM" id="SignalP"/>
    </source>
</evidence>
<protein>
    <submittedName>
        <fullName evidence="7">ABC transporter substrate-binding protein</fullName>
    </submittedName>
</protein>
<dbReference type="Gene3D" id="3.40.190.10">
    <property type="entry name" value="Periplasmic binding protein-like II"/>
    <property type="match status" value="2"/>
</dbReference>
<evidence type="ECO:0000256" key="4">
    <source>
        <dbReference type="ARBA" id="ARBA00022729"/>
    </source>
</evidence>
<dbReference type="Pfam" id="PF13416">
    <property type="entry name" value="SBP_bac_8"/>
    <property type="match status" value="1"/>
</dbReference>
<feature type="signal peptide" evidence="6">
    <location>
        <begin position="1"/>
        <end position="22"/>
    </location>
</feature>
<evidence type="ECO:0000313" key="7">
    <source>
        <dbReference type="EMBL" id="QBI21702.1"/>
    </source>
</evidence>
<keyword evidence="4 6" id="KW-0732">Signal</keyword>
<evidence type="ECO:0000256" key="5">
    <source>
        <dbReference type="SAM" id="MobiDB-lite"/>
    </source>
</evidence>
<organism evidence="7 8">
    <name type="scientific">Egibacter rhizosphaerae</name>
    <dbReference type="NCBI Taxonomy" id="1670831"/>
    <lineage>
        <taxon>Bacteria</taxon>
        <taxon>Bacillati</taxon>
        <taxon>Actinomycetota</taxon>
        <taxon>Nitriliruptoria</taxon>
        <taxon>Egibacterales</taxon>
        <taxon>Egibacteraceae</taxon>
        <taxon>Egibacter</taxon>
    </lineage>
</organism>
<name>A0A411YKH5_9ACTN</name>
<keyword evidence="3" id="KW-0813">Transport</keyword>
<dbReference type="SUPFAM" id="SSF53850">
    <property type="entry name" value="Periplasmic binding protein-like II"/>
    <property type="match status" value="1"/>
</dbReference>
<dbReference type="InterPro" id="IPR050490">
    <property type="entry name" value="Bact_solute-bd_prot1"/>
</dbReference>
<dbReference type="AlphaFoldDB" id="A0A411YKH5"/>
<evidence type="ECO:0000256" key="3">
    <source>
        <dbReference type="ARBA" id="ARBA00022448"/>
    </source>
</evidence>
<dbReference type="GO" id="GO:0030313">
    <property type="term" value="C:cell envelope"/>
    <property type="evidence" value="ECO:0007669"/>
    <property type="project" value="UniProtKB-SubCell"/>
</dbReference>
<dbReference type="PROSITE" id="PS51257">
    <property type="entry name" value="PROKAR_LIPOPROTEIN"/>
    <property type="match status" value="1"/>
</dbReference>
<dbReference type="PANTHER" id="PTHR43649:SF31">
    <property type="entry name" value="SN-GLYCEROL-3-PHOSPHATE-BINDING PERIPLASMIC PROTEIN UGPB"/>
    <property type="match status" value="1"/>
</dbReference>
<gene>
    <name evidence="7" type="ORF">ER308_20445</name>
</gene>
<dbReference type="CDD" id="cd14748">
    <property type="entry name" value="PBP2_UgpB"/>
    <property type="match status" value="1"/>
</dbReference>
<evidence type="ECO:0000313" key="8">
    <source>
        <dbReference type="Proteomes" id="UP000291469"/>
    </source>
</evidence>
<comment type="similarity">
    <text evidence="2">Belongs to the bacterial solute-binding protein 1 family.</text>
</comment>
<evidence type="ECO:0000256" key="1">
    <source>
        <dbReference type="ARBA" id="ARBA00004196"/>
    </source>
</evidence>
<feature type="region of interest" description="Disordered" evidence="5">
    <location>
        <begin position="23"/>
        <end position="61"/>
    </location>
</feature>
<dbReference type="OrthoDB" id="2509690at2"/>
<sequence length="479" mass="52745">MKRVLWLTLALALFLAACGEGADEEPADVMDDEEDEEEAVADEDEDDDPDEDVEPEDLGGEEGDIVIDFWHGLGGDDEIFIEEELAQAYSEETDGVVVNAQNRGTYEEVLDQSVSAAGTDQAPHIAQLYEIGTQIARDSGIFAPIHELDQEGAIDPDDYIPAVSSYYTDETGGLYSAPWNSSNPIMMVNRDIFEEAGLDPDDPPQRFGEIMDACDDIIAETDLDGCFGMPIHAWFFEQMVANQGGLLANNENGRDGRADEVLLDSPEGVAVMEWWQEMDEEGYWINSGAREDWDDPRTLMADGQIAMSVDSTASTRAYQDSLEELDNELGTAFLPIPDDAERHGTVIGGASLYVLEDQPEEEIAAAMEFINWLSEPEQDKAWHQATGYFPVRTESREELEGEGWFDENPNFGTALDQLEETEVSPATQGAVMGQFPQIRSIVLDAAEAAMFEGLDPAEALEASKQDADSVLQEYNADVE</sequence>
<dbReference type="RefSeq" id="WP_131156694.1">
    <property type="nucleotide sequence ID" value="NZ_CP036402.1"/>
</dbReference>
<feature type="chain" id="PRO_5019510931" evidence="6">
    <location>
        <begin position="23"/>
        <end position="479"/>
    </location>
</feature>
<proteinExistence type="inferred from homology"/>
<accession>A0A411YKH5</accession>